<feature type="compositionally biased region" description="Basic and acidic residues" evidence="4">
    <location>
        <begin position="1565"/>
        <end position="1577"/>
    </location>
</feature>
<dbReference type="EMBL" id="QSBY01000004">
    <property type="protein sequence ID" value="RHW73122.1"/>
    <property type="molecule type" value="Genomic_DNA"/>
</dbReference>
<keyword evidence="3" id="KW-0445">Lipid transport</keyword>
<evidence type="ECO:0000256" key="2">
    <source>
        <dbReference type="ARBA" id="ARBA00022448"/>
    </source>
</evidence>
<feature type="compositionally biased region" description="Polar residues" evidence="4">
    <location>
        <begin position="1297"/>
        <end position="1317"/>
    </location>
</feature>
<feature type="compositionally biased region" description="Low complexity" evidence="4">
    <location>
        <begin position="158"/>
        <end position="176"/>
    </location>
</feature>
<feature type="region of interest" description="Disordered" evidence="4">
    <location>
        <begin position="1290"/>
        <end position="1317"/>
    </location>
</feature>
<feature type="region of interest" description="Disordered" evidence="4">
    <location>
        <begin position="2981"/>
        <end position="3000"/>
    </location>
</feature>
<name>A0A3L6L926_9TRYP</name>
<dbReference type="SMART" id="SM00694">
    <property type="entry name" value="DysFC"/>
    <property type="match status" value="2"/>
</dbReference>
<evidence type="ECO:0000256" key="3">
    <source>
        <dbReference type="ARBA" id="ARBA00023055"/>
    </source>
</evidence>
<dbReference type="SUPFAM" id="SSF49785">
    <property type="entry name" value="Galactose-binding domain-like"/>
    <property type="match status" value="1"/>
</dbReference>
<dbReference type="GO" id="GO:0045053">
    <property type="term" value="P:protein retention in Golgi apparatus"/>
    <property type="evidence" value="ECO:0007669"/>
    <property type="project" value="TreeGrafter"/>
</dbReference>
<feature type="compositionally biased region" description="Low complexity" evidence="4">
    <location>
        <begin position="1898"/>
        <end position="1926"/>
    </location>
</feature>
<dbReference type="InterPro" id="IPR026854">
    <property type="entry name" value="VPS13_N"/>
</dbReference>
<feature type="compositionally biased region" description="Pro residues" evidence="4">
    <location>
        <begin position="1548"/>
        <end position="1557"/>
    </location>
</feature>
<keyword evidence="2" id="KW-0813">Transport</keyword>
<feature type="region of interest" description="Disordered" evidence="4">
    <location>
        <begin position="960"/>
        <end position="985"/>
    </location>
</feature>
<feature type="region of interest" description="Disordered" evidence="4">
    <location>
        <begin position="1896"/>
        <end position="1928"/>
    </location>
</feature>
<feature type="domain" description="Peroxin/Ferlin" evidence="5">
    <location>
        <begin position="4780"/>
        <end position="4809"/>
    </location>
</feature>
<feature type="region of interest" description="Disordered" evidence="4">
    <location>
        <begin position="2629"/>
        <end position="2664"/>
    </location>
</feature>
<feature type="compositionally biased region" description="Basic and acidic residues" evidence="4">
    <location>
        <begin position="527"/>
        <end position="538"/>
    </location>
</feature>
<evidence type="ECO:0000313" key="6">
    <source>
        <dbReference type="EMBL" id="RHW73122.1"/>
    </source>
</evidence>
<dbReference type="InterPro" id="IPR006614">
    <property type="entry name" value="Peroxin/Ferlin"/>
</dbReference>
<sequence>MLEKYLSSIIVPYLSQFVENLDSKQLNVDLWNGNVVLKDLMLKKSVLEALIQGDPIGDNFSFEGATKAAPTPGVNPAPRLPLTVQRGICKRVNLVVPYTQLRSKPVVMEIGELLICVKGNTECRDVVLSKAAKLDAAAARKSRELEQFEAERRRTRENNANNSAGAAAATSAGAAADTTEKAPGATTGASVTPSATEKGKGKDGYLSRLGELVVNNIVIKVQSVHVRYEDEATKTVAGVILGDVRLFTVDLFTGNEKFVDPVGMRRMTKRLEFAGLQCYCDDPARYELNPHGFFISRVNDMSKWVIAMRERVEEGDVEHSTIVGPVKGHVDVNLILKNFIRDLIWEPYLKVRMRLDSFQSKFNRAQYLTLIRTISLLSNWTSLTEVLSRRPNVPVTGNACAWWRYAIKAVRSVTAAPKRERLLQRISEVCIVDYHVLYRDVVRKTEMSPEKQRAYRFITRFMTVPDMIAGRKYVYAQLANAIQLKRKDTEAKKAEAQPAEEGPKKGGWLSWIRRQPNDPEPQEDEEARALEELEREYGLDPGEANGSDTGEENEEEKLPESYCWFDAQFELSMHHTTLYLSKTQKLDLVLHDVGLLVKTFNAPNSVQVRIVTDNLTLSNPVEDETLRERLPSLVEGLPFRCGPSSEDLGVVTERSRSWNSVPLLECSAALNPVEQPIEDTHLDFTMNMRLLPLRVVADPPTIDAIVRFFHVPKGLDVGYVVGRTKDFALTVGQAASTELRQAMTNTKGYKISLDAAGPHIIFPKTLRGALDEPALAVSLGHAMFDTQPLTETEKQQRLLAAQAGGQNEEWHYYSSTADFSKFFIELGTLGSVLERQGSGFMLVPEIAYSASVLQLIDRDMANNREWLIVRMVVPKLCMACSVGQAHVLSNMVEQWVAYLAAAGTEDDNDPVAMPSVDTAVLGAEKLLAAAGSPGGIGPTVGVGGSTSAGAPSAEGSYFNSCTGNASRPRKAKNSESDSDDALASTAPVVAQRAQADLPYVRLHATIEELGISIFEDDLETRQPLVAPRFTMAFRTALMTLHVRTQKQLLEMVLNDPYCLDAREPDHLIIAGPSIHCNAEMAADVPMHVDIVMQPPLKFCLNTSCMELLEAVVDITNLIATTSDAIPQLTRSDEDGVDTVKFERGAKIPFDVMQELQIKQVQHMFRMPDTPVVQMSLRIAGIATVELMERCVERQPSQEQSAGKGERQPRDYPIAYATFKEVNLFLRKNSVTMEVNGSVQQVEVSLSEVHDVSPSNRVVLQRRVAPPHASLIKSKVTQPLETGATVAVAAMSPGSGSGQLASSQENLPPRLQSSESEQRQHLTFTYRTSRPVMPIFQTGADGKRKLTNVSELRFSGFAELEFSSSDIHLDIHSVMVLSQYFCTGLFAELSGLSLRTRYDGRVPAGPSLIEPPQLLTSVRVFAQDLTFNLPVDARVENDIERFRVSVDHVAVQSSLLSAEEKQSMNISLREIRLLHGFPHGVDAERMQSAEEGKVLMPTTSLDVSLKSPLDQLSDEPLRVELRGDELVLALTEGDIVDLCRLISGNLTRAPPPPPPAPPRLQSLTGSRRESSEVGDARRPSVAACLPQEITEAQSGAHVVWRAGRLTLSLLDTSSSGARFRLEGNGFTFDQRAPGGELSLRWDKLELHDVYEETCRATMLLCGCGRVELGNLPAPWCDPCKGANKEGMNDQVDKINATTGDGASSVDFEDLTPEQLHQLLQEQLNQPQDSASAGGLSRDFVDIQTLVVDFTLERFAVSDQWLAVYDFVCNQAVVEALQHVASTDDSAPPRRLCQGFKEPSEGMEGAKPFRCIVTTRAVNVPFLTISREEFLEADITSLHADVIKYLNTTTVTVRMHDLVVRHSASGERVLFKKHETDDLHLSSFDNTQENLLLTGINSARSPRTPAGGTTTAPAAALTNPTTTTASPNQPVGTATPDILNLRCHIGGTPENPQQRVRIAVGELATLFSAPLVAQIVEYCAQPDQPIAKISNLGVMREQRERLARAADQMVNNGAIYVQVLWQQPCIIFAGNAQELANKSRNIEAHLGLMGSEILFDKRSGSCTVSTKVVGVSIPEMLEETTVRLRYKLEERNADISVVVDKATALLHPVGVEKLLWVIQWNLMVPPDDSGNSVANNVTHSGAVAGACEKEGIKEPNVLNDRKEQVVGERSTDLVEEPITQNIHVEASSIVLAMHDVLGLHVHTTALGGLKIHVNAAGDVDIAVKSVTTVEHFTNQRLMEACGEGALTVHVKSAEKTTSVCMAEVNFRVVPKAVGSLLNMLLSVQLPPSLPSVSGVPTTVLPSETGWEHRLSVRLNCCRTLALHDGQEVFLAEYKDLNVDLCSFADASSTLTVSIGWLVVQNLYSKKVKGSELMLPMDGEENGSPAVIDFVLTTSPTNNRSVTRDCDCAAAPCYVQQLRCRISSFLIVSVPDVTYAAVQVTADILGNISDVNRGKAYDYVAEKTAQQIRERQQLTEVEVAIGRPCIKLLDAVDSQNVVEVFLGDFVVRNKLRCAAAQGSNVAMCAPHAEVFSLSINRLSLNILGGSAFNHSSSIEVEFSRLITDDVIPTVASDESVGVPNDEMMSLNVSVPMLSARLTEAQLNTLLDVVGAFSSFGCSPPVWGDSCGAFPSSHSQGASGHHDGSMSATSFHTSSVASPSGGAAGKRRAKDPLLGLQVQGAAHGCGLPTGDVNVTAATTDGTITNSESVTNEVSTSMKVSAVMQRLVANIDDKFEITVDHLTVEQVTTSRLSRTANGNDNSNAVPVPPLTNSNSKLFLEGLVIRHCSWGSFDDNNERASLFASRDVEVASVTVMSVNGNSRETDSSTTVRLGCLHTTITPQILVDARNILYGPFCMKVARTPLSPIPICRLTDDVYVLKSNLSLDPTHILITGNKSRCSYVLDLNQYKLCLLGPPAPHIVLDDNCELTITNGCIVVPGMYALSSFVSFGGNASVFTTKSCVIEKIAHHDRVVAAVFRPVRRRSRGGVESTAAPTHKNMAAPSVDPAKQPVTSIQLPQQQPQVGAVSLNSTSVIPQCQSNIVPRQVSGEEVRSTVSVECKDVMLRVMAEEAEDIGVCMFMALDFTTTRQLDDGVLKQNCAKVTLRDIRTSTRDEVALQPSTFTVAVAGTDRVSVTGSLASQGLCLRVSLVRSLVELVKDTMSAFTHEGEVPVYPVNVELEDENLKPLVDVPALGECRICEMQCAKLATSEEGPGVLCYRCCTGKMALPETNVWFAVDPVDILLLSDSGGMLQLRCVAPFETSYTADKGLHTHMKLQVRNLNDNAAVWEPLVEHITMTFGGDVRTSAYWIKVEKFDYVLSPMNVKLLRKLSEDFSPTSELQRQLRRKFRGNGHSLLQTDDETLDEVGGRGTSAEVAEGVCDDGHKYVAYVEVHNYFSESLEFDGLPIEPRGRSVATNVNKNYGTLRRTHSVSSVGVTINWFRSPLYVRYPDMVVRVQTTLSHREGSKRLFRVVSLRCYPVHRTDMIICLKNNVSTHVEVVSGVPAVGPQESFYFHPDFSLDRKLQLRPVQTVDEEYTEALAVGTGAAPTLSSLLSASSTTLHSRGVKRREKLFVFTIHERQEDIWAGTPMFVISIEPHICIENNLPCSVRFRIHKDGPGKQNLFSSVVKAAERADVIQGETSVDRACFHFEVHHEDKDSNGVIYSTPTPVKLKPRTTHVVLRAQLGDSRELRINVRCKDNKIVLSTPYSIVNFAPLPIELRECSSSGVEISCAGTNFRFLPKQMKSAYPASPQSADAREFFVNVHIMDYEARAIPLHVQDSSAIVLGERMDKGSAERGTSNRGPILFHLMCTMQVDMYGSRFVTIVPRWTIVNRTPRDLYVAQALLDAAPPGSSSSGKDTRTVGGVPDKVSGRCFRCRYDIAQHIPPNSSTPLFVTARCCSELGYAVFVLADKGARVYGNPVSLEEVASELVVAHGVCEGGEAKRASVVVETSVVVDGPYTFFTVQDLPVSPYILLNRTPLSLELHGAHGHRLARVGPGCSTPFVMNPRDKPTRTRITLESGTWDTTATADVGEEPPRWEGEQPTPFVEFDFDRPMRQEERYNELDIEYVVGFGPFGQQIVELKVATSAGMCTTRGAAGGGVLNPLESDSILNERSLRVYQPPPPTPLDVVMNLSYVTCSLVTMDQEILLVAIEDVRCHVTRKDTKETVNFTVKNIQIDNQCEEKPVYEVCLVAIRAANDVQCISAYVEREIVPARALLCVNQVCLNVVPIAVRLSDNVLVAIASFGAQLTVEQPMRAQAPTEQELFDNAPVTVGAMNTRVILRCMVVNPLEVRVWFEREAGGHDFIREHVRVRTAALLSMMIQSCEDVHINLPGLNIERRSGSAGVLWEWLLKVYWDKSYTLMAGLFYQYASSLPLIGAPIKLFSGFGAGALKFFQEPVAGLQESPKAFARGLAAGSAALLRETAGGGLGAVSNLAKTGASIIDVFGDGSRTSSRSGGAGACVLHGLASGVKGVVNAPVEGATQGGARGLLFGMGKGALGLVTKPVAGLLADVSRLTGTAARACDSSHLPKVRRRRGLREFHANGAVAERNSLLTVFEYERGEHDGSKWTVGSESSWSDDKPQWLPCTKEQMQRKQGGGPRPDMWQVQRYGTNFEGWKYSKNYHGKYTREQLPRSKVRRRRWVSVIRPMPTSAILRLVHIATKNPTCTSSSDSVSDGVFCSAQLKHGSVSSATASSFRGWSGSPADDSFPGTKFKPESPKEAFRTVVLYEYEAKVVFVWSSRVLPQGRSPWEDSEGCRVQRRSDYNPPHGWSWDSDWFLSRGAAGPDGWEYVGKESHTSTELRRRCWKRRIRKVL</sequence>
<dbReference type="Pfam" id="PF25036">
    <property type="entry name" value="VPS13_VAB"/>
    <property type="match status" value="1"/>
</dbReference>
<evidence type="ECO:0000256" key="1">
    <source>
        <dbReference type="ARBA" id="ARBA00006545"/>
    </source>
</evidence>
<feature type="region of interest" description="Disordered" evidence="4">
    <location>
        <begin position="143"/>
        <end position="202"/>
    </location>
</feature>
<evidence type="ECO:0000256" key="4">
    <source>
        <dbReference type="SAM" id="MobiDB-lite"/>
    </source>
</evidence>
<comment type="caution">
    <text evidence="6">The sequence shown here is derived from an EMBL/GenBank/DDBJ whole genome shotgun (WGS) entry which is preliminary data.</text>
</comment>
<feature type="compositionally biased region" description="Basic and acidic residues" evidence="4">
    <location>
        <begin position="143"/>
        <end position="157"/>
    </location>
</feature>
<dbReference type="Pfam" id="PF12624">
    <property type="entry name" value="VPS13_N"/>
    <property type="match status" value="1"/>
</dbReference>
<dbReference type="GO" id="GO:0016020">
    <property type="term" value="C:membrane"/>
    <property type="evidence" value="ECO:0007669"/>
    <property type="project" value="InterPro"/>
</dbReference>
<reference evidence="6" key="1">
    <citation type="submission" date="2018-09" db="EMBL/GenBank/DDBJ databases">
        <title>whole genome sequence of T. equiperdum IVM-t1 strain.</title>
        <authorList>
            <person name="Suganuma K."/>
        </authorList>
    </citation>
    <scope>NUCLEOTIDE SEQUENCE [LARGE SCALE GENOMIC DNA]</scope>
    <source>
        <strain evidence="6">IVM-t1</strain>
    </source>
</reference>
<feature type="region of interest" description="Disordered" evidence="4">
    <location>
        <begin position="489"/>
        <end position="557"/>
    </location>
</feature>
<accession>A0A3L6L926</accession>
<evidence type="ECO:0000259" key="5">
    <source>
        <dbReference type="SMART" id="SM00694"/>
    </source>
</evidence>
<dbReference type="Proteomes" id="UP000266743">
    <property type="component" value="Chromosome 4"/>
</dbReference>
<dbReference type="InterPro" id="IPR008979">
    <property type="entry name" value="Galactose-bd-like_sf"/>
</dbReference>
<dbReference type="InterPro" id="IPR009543">
    <property type="entry name" value="VPS13_VAB"/>
</dbReference>
<feature type="domain" description="Peroxin/Ferlin" evidence="5">
    <location>
        <begin position="4611"/>
        <end position="4644"/>
    </location>
</feature>
<dbReference type="GO" id="GO:0006623">
    <property type="term" value="P:protein targeting to vacuole"/>
    <property type="evidence" value="ECO:0007669"/>
    <property type="project" value="TreeGrafter"/>
</dbReference>
<comment type="similarity">
    <text evidence="1">Belongs to the VPS13 family.</text>
</comment>
<dbReference type="GO" id="GO:0006869">
    <property type="term" value="P:lipid transport"/>
    <property type="evidence" value="ECO:0007669"/>
    <property type="project" value="UniProtKB-KW"/>
</dbReference>
<protein>
    <submittedName>
        <fullName evidence="6">N-terminal region of Chorein</fullName>
    </submittedName>
</protein>
<proteinExistence type="inferred from homology"/>
<organism evidence="6">
    <name type="scientific">Trypanosoma brucei equiperdum</name>
    <dbReference type="NCBI Taxonomy" id="630700"/>
    <lineage>
        <taxon>Eukaryota</taxon>
        <taxon>Discoba</taxon>
        <taxon>Euglenozoa</taxon>
        <taxon>Kinetoplastea</taxon>
        <taxon>Metakinetoplastina</taxon>
        <taxon>Trypanosomatida</taxon>
        <taxon>Trypanosomatidae</taxon>
        <taxon>Trypanosoma</taxon>
    </lineage>
</organism>
<gene>
    <name evidence="6" type="ORF">DPX39_040062100</name>
</gene>
<dbReference type="PANTHER" id="PTHR16166">
    <property type="entry name" value="VACUOLAR PROTEIN SORTING-ASSOCIATED PROTEIN VPS13"/>
    <property type="match status" value="1"/>
</dbReference>
<feature type="region of interest" description="Disordered" evidence="4">
    <location>
        <begin position="1544"/>
        <end position="1578"/>
    </location>
</feature>
<dbReference type="InterPro" id="IPR026847">
    <property type="entry name" value="VPS13"/>
</dbReference>
<dbReference type="PANTHER" id="PTHR16166:SF140">
    <property type="entry name" value="PEROXIN_FERLIN DOMAIN-CONTAINING PROTEIN"/>
    <property type="match status" value="1"/>
</dbReference>